<keyword evidence="4" id="KW-0092">Biotin</keyword>
<evidence type="ECO:0000256" key="3">
    <source>
        <dbReference type="ARBA" id="ARBA00022840"/>
    </source>
</evidence>
<proteinExistence type="predicted"/>
<dbReference type="PROSITE" id="PS50975">
    <property type="entry name" value="ATP_GRASP"/>
    <property type="match status" value="1"/>
</dbReference>
<reference evidence="8" key="2">
    <citation type="submission" date="2025-09" db="UniProtKB">
        <authorList>
            <consortium name="Ensembl"/>
        </authorList>
    </citation>
    <scope>IDENTIFICATION</scope>
</reference>
<dbReference type="GO" id="GO:0046872">
    <property type="term" value="F:metal ion binding"/>
    <property type="evidence" value="ECO:0007669"/>
    <property type="project" value="InterPro"/>
</dbReference>
<dbReference type="GO" id="GO:0005739">
    <property type="term" value="C:mitochondrion"/>
    <property type="evidence" value="ECO:0007669"/>
    <property type="project" value="TreeGrafter"/>
</dbReference>
<evidence type="ECO:0000256" key="2">
    <source>
        <dbReference type="ARBA" id="ARBA00022741"/>
    </source>
</evidence>
<dbReference type="PANTHER" id="PTHR18866:SF33">
    <property type="entry name" value="METHYLCROTONOYL-COA CARBOXYLASE SUBUNIT ALPHA, MITOCHONDRIAL-RELATED"/>
    <property type="match status" value="1"/>
</dbReference>
<dbReference type="Pfam" id="PF02786">
    <property type="entry name" value="CPSase_L_D2"/>
    <property type="match status" value="1"/>
</dbReference>
<dbReference type="PANTHER" id="PTHR18866">
    <property type="entry name" value="CARBOXYLASE:PYRUVATE/ACETYL-COA/PROPIONYL-COA CARBOXYLASE"/>
    <property type="match status" value="1"/>
</dbReference>
<dbReference type="SUPFAM" id="SSF56059">
    <property type="entry name" value="Glutathione synthetase ATP-binding domain-like"/>
    <property type="match status" value="1"/>
</dbReference>
<dbReference type="InterPro" id="IPR011761">
    <property type="entry name" value="ATP-grasp"/>
</dbReference>
<dbReference type="GO" id="GO:0004485">
    <property type="term" value="F:methylcrotonoyl-CoA carboxylase activity"/>
    <property type="evidence" value="ECO:0007669"/>
    <property type="project" value="TreeGrafter"/>
</dbReference>
<keyword evidence="9" id="KW-1185">Reference proteome</keyword>
<keyword evidence="1" id="KW-0436">Ligase</keyword>
<accession>A0A8C7XUL7</accession>
<dbReference type="SMART" id="SM00878">
    <property type="entry name" value="Biotin_carb_C"/>
    <property type="match status" value="1"/>
</dbReference>
<dbReference type="AlphaFoldDB" id="A0A8C7XUL7"/>
<feature type="domain" description="ATP-grasp" evidence="6">
    <location>
        <begin position="3"/>
        <end position="63"/>
    </location>
</feature>
<dbReference type="PROSITE" id="PS50979">
    <property type="entry name" value="BC"/>
    <property type="match status" value="1"/>
</dbReference>
<organism evidence="8 9">
    <name type="scientific">Oryzias sinensis</name>
    <name type="common">Chinese medaka</name>
    <dbReference type="NCBI Taxonomy" id="183150"/>
    <lineage>
        <taxon>Eukaryota</taxon>
        <taxon>Metazoa</taxon>
        <taxon>Chordata</taxon>
        <taxon>Craniata</taxon>
        <taxon>Vertebrata</taxon>
        <taxon>Euteleostomi</taxon>
        <taxon>Actinopterygii</taxon>
        <taxon>Neopterygii</taxon>
        <taxon>Teleostei</taxon>
        <taxon>Neoteleostei</taxon>
        <taxon>Acanthomorphata</taxon>
        <taxon>Ovalentaria</taxon>
        <taxon>Atherinomorphae</taxon>
        <taxon>Beloniformes</taxon>
        <taxon>Adrianichthyidae</taxon>
        <taxon>Oryziinae</taxon>
        <taxon>Oryzias</taxon>
    </lineage>
</organism>
<sequence>LGEAAVRAAKAVDYVGAGTVEFIVDAQHNFYFMEMNTRLQVEHPVTEMITGTDLVEWQLRVAAGERLPLLQDDIILRGHSFEARIYAEDPNNDFLPGAGPLLHLSTPPADRHTRIETGVREGDEVSAHYDPMIAKLVVWGEDRSAALKKLRYCLRQYNVRAEAHLNLSITR</sequence>
<evidence type="ECO:0000259" key="7">
    <source>
        <dbReference type="PROSITE" id="PS50979"/>
    </source>
</evidence>
<dbReference type="Pfam" id="PF02785">
    <property type="entry name" value="Biotin_carb_C"/>
    <property type="match status" value="1"/>
</dbReference>
<dbReference type="InterPro" id="IPR005482">
    <property type="entry name" value="Biotin_COase_C"/>
</dbReference>
<dbReference type="Ensembl" id="ENSOSIT00000018145.1">
    <property type="protein sequence ID" value="ENSOSIP00000017171.1"/>
    <property type="gene ID" value="ENSOSIG00000009404.1"/>
</dbReference>
<evidence type="ECO:0000256" key="5">
    <source>
        <dbReference type="PROSITE-ProRule" id="PRU00409"/>
    </source>
</evidence>
<dbReference type="InterPro" id="IPR050856">
    <property type="entry name" value="Biotin_carboxylase_complex"/>
</dbReference>
<dbReference type="PROSITE" id="PS00867">
    <property type="entry name" value="CPSASE_2"/>
    <property type="match status" value="1"/>
</dbReference>
<dbReference type="GeneTree" id="ENSGT00940000156941"/>
<evidence type="ECO:0000259" key="6">
    <source>
        <dbReference type="PROSITE" id="PS50975"/>
    </source>
</evidence>
<dbReference type="SUPFAM" id="SSF51246">
    <property type="entry name" value="Rudiment single hybrid motif"/>
    <property type="match status" value="1"/>
</dbReference>
<reference evidence="8" key="1">
    <citation type="submission" date="2025-08" db="UniProtKB">
        <authorList>
            <consortium name="Ensembl"/>
        </authorList>
    </citation>
    <scope>IDENTIFICATION</scope>
</reference>
<dbReference type="Gene3D" id="3.30.470.20">
    <property type="entry name" value="ATP-grasp fold, B domain"/>
    <property type="match status" value="1"/>
</dbReference>
<evidence type="ECO:0000313" key="8">
    <source>
        <dbReference type="Ensembl" id="ENSOSIP00000017171.1"/>
    </source>
</evidence>
<keyword evidence="3 5" id="KW-0067">ATP-binding</keyword>
<evidence type="ECO:0000256" key="1">
    <source>
        <dbReference type="ARBA" id="ARBA00022598"/>
    </source>
</evidence>
<dbReference type="Proteomes" id="UP000694383">
    <property type="component" value="Unplaced"/>
</dbReference>
<dbReference type="InterPro" id="IPR011764">
    <property type="entry name" value="Biotin_carboxylation_dom"/>
</dbReference>
<protein>
    <submittedName>
        <fullName evidence="8">Uncharacterized protein</fullName>
    </submittedName>
</protein>
<evidence type="ECO:0000313" key="9">
    <source>
        <dbReference type="Proteomes" id="UP000694383"/>
    </source>
</evidence>
<feature type="domain" description="Biotin carboxylation" evidence="7">
    <location>
        <begin position="1"/>
        <end position="171"/>
    </location>
</feature>
<keyword evidence="2 5" id="KW-0547">Nucleotide-binding</keyword>
<dbReference type="InterPro" id="IPR005479">
    <property type="entry name" value="CPAse_ATP-bd"/>
</dbReference>
<evidence type="ECO:0000256" key="4">
    <source>
        <dbReference type="ARBA" id="ARBA00023267"/>
    </source>
</evidence>
<name>A0A8C7XUL7_9TELE</name>
<dbReference type="GO" id="GO:0005524">
    <property type="term" value="F:ATP binding"/>
    <property type="evidence" value="ECO:0007669"/>
    <property type="project" value="UniProtKB-UniRule"/>
</dbReference>
<dbReference type="InterPro" id="IPR011054">
    <property type="entry name" value="Rudment_hybrid_motif"/>
</dbReference>